<keyword evidence="5" id="KW-1185">Reference proteome</keyword>
<evidence type="ECO:0000256" key="2">
    <source>
        <dbReference type="ARBA" id="ARBA00022801"/>
    </source>
</evidence>
<dbReference type="Pfam" id="PF13365">
    <property type="entry name" value="Trypsin_2"/>
    <property type="match status" value="1"/>
</dbReference>
<sequence length="388" mass="43900">MKNKQFIFPVLLTVLFLSVGAASVFLIYQNWDDQSLELKNTLAHQVEEQQDKVNLKSIIHQSQKNVVQVEALDKWNETIGSGFLYNDKGDIITNAHVVENAETIYVKTANAQTYTAALVGKGEKLDIAVIRVPQLANQSPAVLDTSFEAELGDEILAVGSPLGFQNSVTLGIISGQNRSFEIDEFEYEDAYQISAQINHGNSGGPLINRASGKVIAVNSAGIDDGSMGFSIPMQQVIDKAEQWSEQADEETLDYESAIANAQESDPDKLKEDAKYMINYFFESISIRDFINAYTLLGSDWQTETSYQQFREDYIYIVDTKTSEMDIQFDKENNLAKVTMEVEHEERSSPEKVFKRVYLYRFEVGYENDQVRLLKGKRELINEKEKNKE</sequence>
<dbReference type="RefSeq" id="WP_209368463.1">
    <property type="nucleotide sequence ID" value="NZ_CP046956.1"/>
</dbReference>
<accession>A0ABX7VRU8</accession>
<protein>
    <submittedName>
        <fullName evidence="4">Trypsin-like serine protease</fullName>
    </submittedName>
</protein>
<keyword evidence="3" id="KW-0720">Serine protease</keyword>
<dbReference type="PANTHER" id="PTHR43343:SF3">
    <property type="entry name" value="PROTEASE DO-LIKE 8, CHLOROPLASTIC"/>
    <property type="match status" value="1"/>
</dbReference>
<dbReference type="EMBL" id="CP046956">
    <property type="protein sequence ID" value="QTM99248.1"/>
    <property type="molecule type" value="Genomic_DNA"/>
</dbReference>
<evidence type="ECO:0000256" key="3">
    <source>
        <dbReference type="ARBA" id="ARBA00022825"/>
    </source>
</evidence>
<reference evidence="4 5" key="1">
    <citation type="submission" date="2019-12" db="EMBL/GenBank/DDBJ databases">
        <title>The whole genome sequencing of a strain isolated from a Mars analog, Dalangtan Playa.</title>
        <authorList>
            <person name="Huang T."/>
        </authorList>
    </citation>
    <scope>NUCLEOTIDE SEQUENCE [LARGE SCALE GENOMIC DNA]</scope>
    <source>
        <strain evidence="4 5">DP4-553-S</strain>
    </source>
</reference>
<evidence type="ECO:0000313" key="4">
    <source>
        <dbReference type="EMBL" id="QTM99248.1"/>
    </source>
</evidence>
<dbReference type="InterPro" id="IPR051201">
    <property type="entry name" value="Chloro_Bact_Ser_Proteases"/>
</dbReference>
<dbReference type="SUPFAM" id="SSF50494">
    <property type="entry name" value="Trypsin-like serine proteases"/>
    <property type="match status" value="1"/>
</dbReference>
<dbReference type="InterPro" id="IPR009003">
    <property type="entry name" value="Peptidase_S1_PA"/>
</dbReference>
<keyword evidence="1" id="KW-0645">Protease</keyword>
<organism evidence="4 5">
    <name type="scientific">Sediminibacillus dalangtanensis</name>
    <dbReference type="NCBI Taxonomy" id="2729421"/>
    <lineage>
        <taxon>Bacteria</taxon>
        <taxon>Bacillati</taxon>
        <taxon>Bacillota</taxon>
        <taxon>Bacilli</taxon>
        <taxon>Bacillales</taxon>
        <taxon>Bacillaceae</taxon>
        <taxon>Sediminibacillus</taxon>
    </lineage>
</organism>
<dbReference type="Gene3D" id="2.40.10.120">
    <property type="match status" value="1"/>
</dbReference>
<keyword evidence="2" id="KW-0378">Hydrolase</keyword>
<dbReference type="PRINTS" id="PR00834">
    <property type="entry name" value="PROTEASES2C"/>
</dbReference>
<dbReference type="PANTHER" id="PTHR43343">
    <property type="entry name" value="PEPTIDASE S12"/>
    <property type="match status" value="1"/>
</dbReference>
<dbReference type="InterPro" id="IPR001940">
    <property type="entry name" value="Peptidase_S1C"/>
</dbReference>
<evidence type="ECO:0000256" key="1">
    <source>
        <dbReference type="ARBA" id="ARBA00022670"/>
    </source>
</evidence>
<proteinExistence type="predicted"/>
<evidence type="ECO:0000313" key="5">
    <source>
        <dbReference type="Proteomes" id="UP000665043"/>
    </source>
</evidence>
<name>A0ABX7VRU8_9BACI</name>
<dbReference type="Proteomes" id="UP000665043">
    <property type="component" value="Chromosome"/>
</dbReference>
<gene>
    <name evidence="4" type="ORF">ERJ70_07990</name>
</gene>